<dbReference type="PROSITE" id="PS50893">
    <property type="entry name" value="ABC_TRANSPORTER_2"/>
    <property type="match status" value="2"/>
</dbReference>
<keyword evidence="4 10" id="KW-0812">Transmembrane</keyword>
<dbReference type="FunFam" id="3.40.50.300:FF:000967">
    <property type="entry name" value="ABC multidrug transporter mdr4"/>
    <property type="match status" value="2"/>
</dbReference>
<dbReference type="PROSITE" id="PS50929">
    <property type="entry name" value="ABC_TM1F"/>
    <property type="match status" value="2"/>
</dbReference>
<evidence type="ECO:0000259" key="12">
    <source>
        <dbReference type="PROSITE" id="PS50929"/>
    </source>
</evidence>
<comment type="subcellular location">
    <subcellularLocation>
        <location evidence="1">Membrane</location>
        <topology evidence="1">Multi-pass membrane protein</topology>
    </subcellularLocation>
</comment>
<dbReference type="InterPro" id="IPR003439">
    <property type="entry name" value="ABC_transporter-like_ATP-bd"/>
</dbReference>
<feature type="transmembrane region" description="Helical" evidence="10">
    <location>
        <begin position="948"/>
        <end position="968"/>
    </location>
</feature>
<protein>
    <submittedName>
        <fullName evidence="13">Multidrug resistance-like protein</fullName>
    </submittedName>
</protein>
<feature type="region of interest" description="Disordered" evidence="9">
    <location>
        <begin position="1"/>
        <end position="25"/>
    </location>
</feature>
<evidence type="ECO:0000313" key="14">
    <source>
        <dbReference type="Proteomes" id="UP000027730"/>
    </source>
</evidence>
<dbReference type="SUPFAM" id="SSF90123">
    <property type="entry name" value="ABC transporter transmembrane region"/>
    <property type="match status" value="2"/>
</dbReference>
<dbReference type="PANTHER" id="PTHR43394">
    <property type="entry name" value="ATP-DEPENDENT PERMEASE MDL1, MITOCHONDRIAL"/>
    <property type="match status" value="1"/>
</dbReference>
<dbReference type="HOGENOM" id="CLU_000604_17_2_1"/>
<evidence type="ECO:0000256" key="2">
    <source>
        <dbReference type="ARBA" id="ARBA00007577"/>
    </source>
</evidence>
<evidence type="ECO:0000256" key="5">
    <source>
        <dbReference type="ARBA" id="ARBA00022741"/>
    </source>
</evidence>
<feature type="transmembrane region" description="Helical" evidence="10">
    <location>
        <begin position="197"/>
        <end position="217"/>
    </location>
</feature>
<dbReference type="GeneID" id="25414124"/>
<feature type="domain" description="ABC transporter" evidence="11">
    <location>
        <begin position="404"/>
        <end position="647"/>
    </location>
</feature>
<proteinExistence type="inferred from homology"/>
<keyword evidence="3" id="KW-0813">Transport</keyword>
<dbReference type="InterPro" id="IPR039421">
    <property type="entry name" value="Type_1_exporter"/>
</dbReference>
<name>A0A074WAA2_9PEZI</name>
<dbReference type="PANTHER" id="PTHR43394:SF18">
    <property type="entry name" value="ABC TRANSPORTER B FAMILY MEMBER 11-LIKE"/>
    <property type="match status" value="1"/>
</dbReference>
<dbReference type="GO" id="GO:0005743">
    <property type="term" value="C:mitochondrial inner membrane"/>
    <property type="evidence" value="ECO:0007669"/>
    <property type="project" value="TreeGrafter"/>
</dbReference>
<dbReference type="CDD" id="cd03249">
    <property type="entry name" value="ABC_MTABC3_MDL1_MDL2"/>
    <property type="match status" value="1"/>
</dbReference>
<evidence type="ECO:0000313" key="13">
    <source>
        <dbReference type="EMBL" id="KEQ70005.1"/>
    </source>
</evidence>
<dbReference type="Gene3D" id="1.20.1560.10">
    <property type="entry name" value="ABC transporter type 1, transmembrane domain"/>
    <property type="match status" value="1"/>
</dbReference>
<dbReference type="InterPro" id="IPR017871">
    <property type="entry name" value="ABC_transporter-like_CS"/>
</dbReference>
<accession>A0A074WAA2</accession>
<comment type="similarity">
    <text evidence="2">Belongs to the ABC transporter superfamily. ABCB family. Multidrug resistance exporter (TC 3.A.1.201) subfamily.</text>
</comment>
<dbReference type="Pfam" id="PF00005">
    <property type="entry name" value="ABC_tran"/>
    <property type="match status" value="2"/>
</dbReference>
<feature type="domain" description="ABC transmembrane type-1" evidence="12">
    <location>
        <begin position="85"/>
        <end position="366"/>
    </location>
</feature>
<feature type="region of interest" description="Disordered" evidence="9">
    <location>
        <begin position="653"/>
        <end position="695"/>
    </location>
</feature>
<feature type="transmembrane region" description="Helical" evidence="10">
    <location>
        <begin position="301"/>
        <end position="323"/>
    </location>
</feature>
<dbReference type="OrthoDB" id="6500128at2759"/>
<evidence type="ECO:0000256" key="6">
    <source>
        <dbReference type="ARBA" id="ARBA00022840"/>
    </source>
</evidence>
<feature type="transmembrane region" description="Helical" evidence="10">
    <location>
        <begin position="764"/>
        <end position="790"/>
    </location>
</feature>
<dbReference type="InterPro" id="IPR003593">
    <property type="entry name" value="AAA+_ATPase"/>
</dbReference>
<evidence type="ECO:0000256" key="7">
    <source>
        <dbReference type="ARBA" id="ARBA00022989"/>
    </source>
</evidence>
<feature type="transmembrane region" description="Helical" evidence="10">
    <location>
        <begin position="335"/>
        <end position="354"/>
    </location>
</feature>
<keyword evidence="7 10" id="KW-1133">Transmembrane helix</keyword>
<dbReference type="GO" id="GO:0016887">
    <property type="term" value="F:ATP hydrolysis activity"/>
    <property type="evidence" value="ECO:0007669"/>
    <property type="project" value="InterPro"/>
</dbReference>
<keyword evidence="5" id="KW-0547">Nucleotide-binding</keyword>
<dbReference type="CDD" id="cd18577">
    <property type="entry name" value="ABC_6TM_Pgp_ABCB1_D1_like"/>
    <property type="match status" value="1"/>
</dbReference>
<evidence type="ECO:0000256" key="8">
    <source>
        <dbReference type="ARBA" id="ARBA00023136"/>
    </source>
</evidence>
<dbReference type="PROSITE" id="PS00211">
    <property type="entry name" value="ABC_TRANSPORTER_1"/>
    <property type="match status" value="1"/>
</dbReference>
<dbReference type="RefSeq" id="XP_013424147.1">
    <property type="nucleotide sequence ID" value="XM_013568693.1"/>
</dbReference>
<feature type="compositionally biased region" description="Basic and acidic residues" evidence="9">
    <location>
        <begin position="1"/>
        <end position="10"/>
    </location>
</feature>
<gene>
    <name evidence="13" type="ORF">M436DRAFT_66846</name>
</gene>
<dbReference type="Proteomes" id="UP000027730">
    <property type="component" value="Unassembled WGS sequence"/>
</dbReference>
<dbReference type="InterPro" id="IPR011527">
    <property type="entry name" value="ABC1_TM_dom"/>
</dbReference>
<dbReference type="CDD" id="cd18578">
    <property type="entry name" value="ABC_6TM_Pgp_ABCB1_D2_like"/>
    <property type="match status" value="1"/>
</dbReference>
<dbReference type="InterPro" id="IPR036640">
    <property type="entry name" value="ABC1_TM_sf"/>
</dbReference>
<feature type="transmembrane region" description="Helical" evidence="10">
    <location>
        <begin position="721"/>
        <end position="744"/>
    </location>
</feature>
<feature type="transmembrane region" description="Helical" evidence="10">
    <location>
        <begin position="863"/>
        <end position="884"/>
    </location>
</feature>
<dbReference type="SUPFAM" id="SSF52540">
    <property type="entry name" value="P-loop containing nucleoside triphosphate hydrolases"/>
    <property type="match status" value="2"/>
</dbReference>
<evidence type="ECO:0000259" key="11">
    <source>
        <dbReference type="PROSITE" id="PS50893"/>
    </source>
</evidence>
<dbReference type="EMBL" id="KL584719">
    <property type="protein sequence ID" value="KEQ70005.1"/>
    <property type="molecule type" value="Genomic_DNA"/>
</dbReference>
<feature type="transmembrane region" description="Helical" evidence="10">
    <location>
        <begin position="223"/>
        <end position="240"/>
    </location>
</feature>
<dbReference type="SMART" id="SM00382">
    <property type="entry name" value="AAA"/>
    <property type="match status" value="2"/>
</dbReference>
<dbReference type="InterPro" id="IPR027417">
    <property type="entry name" value="P-loop_NTPase"/>
</dbReference>
<dbReference type="Pfam" id="PF00664">
    <property type="entry name" value="ABC_membrane"/>
    <property type="match status" value="2"/>
</dbReference>
<dbReference type="GO" id="GO:0090374">
    <property type="term" value="P:oligopeptide export from mitochondrion"/>
    <property type="evidence" value="ECO:0007669"/>
    <property type="project" value="TreeGrafter"/>
</dbReference>
<feature type="transmembrane region" description="Helical" evidence="10">
    <location>
        <begin position="833"/>
        <end position="857"/>
    </location>
</feature>
<evidence type="ECO:0000256" key="3">
    <source>
        <dbReference type="ARBA" id="ARBA00022448"/>
    </source>
</evidence>
<keyword evidence="14" id="KW-1185">Reference proteome</keyword>
<dbReference type="STRING" id="1043004.A0A074WAA2"/>
<keyword evidence="8 10" id="KW-0472">Membrane</keyword>
<sequence length="1302" mass="139841">MSPADGRRTVSSDYGHPRPSMANIEADRNFETTTLNSAQPRSWHTEFVFVSRKLVQQILGKNPFKSSYLDLFKLVNDAKAKAVLWTGILLAIAAGCPLPIIGYIFGQIITSFPPPEDVLRERLYQLVGVACGYFIVTTGYAIAWGLTGEKISRRFRETLVERLLGLEQAYFDIKDPDITNLLTEKIEAIQIGTSEKVGIFIQSISYFVAAFVVGFILNAKLTGILFAAVIPLMALIVTVGSSRIAKYTKAATEYTEAAGRIAESAIHAVKVVQAFGMAENLSKEHYRLLKLSARYAIRKSVSAALMLGLVYFTAYSANALAFWEGSRLAAESGSNNAGTVYAVVFLIIDASFVVGQFGPFLGSFATAAAAGESIYEILNHPQSEINVYSEAGQEATEDEMKADLVFRNVTFVYPARTSARALDEMSLTLKAGQMNAIVGTSGCGKSTLVSLLLRLYDISSGQLTIGIHDIKDFNVRSLRKYTALVDQDSVLFSGSVLENISYGLGEHSLSEEVVLERCTEAAKAANLDFVDFLPQGIHTRVGNGGYTSLSGGQNQRICLARALVKKPALLLLDEPTAALDANSEGLIMDAVRSVAAAGTTVVMVAHRLSTVSDSPNIVLMGAGKVIEQGDHDELIQLEGAYFNLIQAQQLNDSDESSAEVSQATTSQVTPQKESKAEDSAASSDSETVSPQAKKEDKPAKKAGFWKLLLRCLRLAKSDSPIIALGLAASIISGGIILGEAIVFGNLISVLNDLESPDFRSRADFFSLMFFILALIALFSYAGNGCCFGIVSSHFVAKVQHISLASILRQDMQWFSGQSVPSLMSSLNSDAGQLACLSGVAIGTIFTVCVSITGGIILAHVVAWKIAVVLLAAVPVMIMAGYVRLRVLALAESRHRSAYNDAASIAAEACRGIRTIASLGRERGVSRAFNAAVKEPYDKGIRFTLITNTLLALSFSITYFVYALAYWWGARQVRNGTYSQLDFFIVLPALLFSAQSAGQIFSLSPEMSRAGIAARNVFGLHDQKPTIADVDAKQPGPRPSSTLSIPTLTDKADPSSGGWIEFKNVSLCYPSKPQHPALQNINISIKPGEFIALVGPSGAGKSTILSLLQRFYDPTAGSVQLDGQDIREVAVSQHRGRLGLVPQEPDLFPGSISYNIGLGAAPGQSVTRKDIEEICAKCGIHEFIMSLPEGYSTECGTNGSKLSGGQKQRIAVARALIRSPEVLLLDEYTSALDAHSEQQIKEAVDGASVGRTTIVVAHRLSTVQNADRIFVFDDGRVVEVGSHAELVAQGGLYAGMVLAQTLT</sequence>
<evidence type="ECO:0000256" key="10">
    <source>
        <dbReference type="SAM" id="Phobius"/>
    </source>
</evidence>
<feature type="domain" description="ABC transmembrane type-1" evidence="12">
    <location>
        <begin position="723"/>
        <end position="1008"/>
    </location>
</feature>
<reference evidence="13 14" key="1">
    <citation type="journal article" date="2014" name="BMC Genomics">
        <title>Genome sequencing of four Aureobasidium pullulans varieties: biotechnological potential, stress tolerance, and description of new species.</title>
        <authorList>
            <person name="Gostin Ar C."/>
            <person name="Ohm R.A."/>
            <person name="Kogej T."/>
            <person name="Sonjak S."/>
            <person name="Turk M."/>
            <person name="Zajc J."/>
            <person name="Zalar P."/>
            <person name="Grube M."/>
            <person name="Sun H."/>
            <person name="Han J."/>
            <person name="Sharma A."/>
            <person name="Chiniquy J."/>
            <person name="Ngan C.Y."/>
            <person name="Lipzen A."/>
            <person name="Barry K."/>
            <person name="Grigoriev I.V."/>
            <person name="Gunde-Cimerman N."/>
        </authorList>
    </citation>
    <scope>NUCLEOTIDE SEQUENCE [LARGE SCALE GENOMIC DNA]</scope>
    <source>
        <strain evidence="13 14">CBS 147.97</strain>
    </source>
</reference>
<organism evidence="13 14">
    <name type="scientific">Aureobasidium namibiae CBS 147.97</name>
    <dbReference type="NCBI Taxonomy" id="1043004"/>
    <lineage>
        <taxon>Eukaryota</taxon>
        <taxon>Fungi</taxon>
        <taxon>Dikarya</taxon>
        <taxon>Ascomycota</taxon>
        <taxon>Pezizomycotina</taxon>
        <taxon>Dothideomycetes</taxon>
        <taxon>Dothideomycetidae</taxon>
        <taxon>Dothideales</taxon>
        <taxon>Saccotheciaceae</taxon>
        <taxon>Aureobasidium</taxon>
    </lineage>
</organism>
<feature type="transmembrane region" description="Helical" evidence="10">
    <location>
        <begin position="126"/>
        <end position="146"/>
    </location>
</feature>
<keyword evidence="6" id="KW-0067">ATP-binding</keyword>
<dbReference type="Gene3D" id="3.40.50.300">
    <property type="entry name" value="P-loop containing nucleotide triphosphate hydrolases"/>
    <property type="match status" value="2"/>
</dbReference>
<evidence type="ECO:0000256" key="9">
    <source>
        <dbReference type="SAM" id="MobiDB-lite"/>
    </source>
</evidence>
<evidence type="ECO:0000256" key="1">
    <source>
        <dbReference type="ARBA" id="ARBA00004141"/>
    </source>
</evidence>
<dbReference type="GO" id="GO:0015421">
    <property type="term" value="F:ABC-type oligopeptide transporter activity"/>
    <property type="evidence" value="ECO:0007669"/>
    <property type="project" value="TreeGrafter"/>
</dbReference>
<feature type="domain" description="ABC transporter" evidence="11">
    <location>
        <begin position="1059"/>
        <end position="1298"/>
    </location>
</feature>
<feature type="compositionally biased region" description="Polar residues" evidence="9">
    <location>
        <begin position="658"/>
        <end position="671"/>
    </location>
</feature>
<dbReference type="GO" id="GO:0005524">
    <property type="term" value="F:ATP binding"/>
    <property type="evidence" value="ECO:0007669"/>
    <property type="project" value="UniProtKB-KW"/>
</dbReference>
<evidence type="ECO:0000256" key="4">
    <source>
        <dbReference type="ARBA" id="ARBA00022692"/>
    </source>
</evidence>
<feature type="transmembrane region" description="Helical" evidence="10">
    <location>
        <begin position="82"/>
        <end position="106"/>
    </location>
</feature>